<comment type="catalytic activity">
    <reaction evidence="6">
        <text>urea = cyanamide + H2O</text>
        <dbReference type="Rhea" id="RHEA:23056"/>
        <dbReference type="ChEBI" id="CHEBI:15377"/>
        <dbReference type="ChEBI" id="CHEBI:16199"/>
        <dbReference type="ChEBI" id="CHEBI:16698"/>
        <dbReference type="EC" id="4.2.1.69"/>
    </reaction>
</comment>
<organism evidence="11 12">
    <name type="scientific">Ornithorhynchus anatinus</name>
    <name type="common">Duckbill platypus</name>
    <dbReference type="NCBI Taxonomy" id="9258"/>
    <lineage>
        <taxon>Eukaryota</taxon>
        <taxon>Metazoa</taxon>
        <taxon>Chordata</taxon>
        <taxon>Craniata</taxon>
        <taxon>Vertebrata</taxon>
        <taxon>Euteleostomi</taxon>
        <taxon>Mammalia</taxon>
        <taxon>Monotremata</taxon>
        <taxon>Ornithorhynchidae</taxon>
        <taxon>Ornithorhynchus</taxon>
    </lineage>
</organism>
<dbReference type="InParanoid" id="A0A6I8NZ48"/>
<evidence type="ECO:0000313" key="12">
    <source>
        <dbReference type="Proteomes" id="UP000002279"/>
    </source>
</evidence>
<dbReference type="GO" id="GO:0008270">
    <property type="term" value="F:zinc ion binding"/>
    <property type="evidence" value="ECO:0007669"/>
    <property type="project" value="UniProtKB-UniRule"/>
</dbReference>
<dbReference type="FunCoup" id="A0A6I8NZ48">
    <property type="interactions" value="554"/>
</dbReference>
<feature type="compositionally biased region" description="Gly residues" evidence="9">
    <location>
        <begin position="1"/>
        <end position="24"/>
    </location>
</feature>
<evidence type="ECO:0000256" key="7">
    <source>
        <dbReference type="ARBA" id="ARBA00048348"/>
    </source>
</evidence>
<keyword evidence="3 8" id="KW-0479">Metal-binding</keyword>
<reference evidence="11 12" key="1">
    <citation type="journal article" date="2008" name="Nature">
        <title>Genome analysis of the platypus reveals unique signatures of evolution.</title>
        <authorList>
            <person name="Warren W.C."/>
            <person name="Hillier L.W."/>
            <person name="Marshall Graves J.A."/>
            <person name="Birney E."/>
            <person name="Ponting C.P."/>
            <person name="Grutzner F."/>
            <person name="Belov K."/>
            <person name="Miller W."/>
            <person name="Clarke L."/>
            <person name="Chinwalla A.T."/>
            <person name="Yang S.P."/>
            <person name="Heger A."/>
            <person name="Locke D.P."/>
            <person name="Miethke P."/>
            <person name="Waters P.D."/>
            <person name="Veyrunes F."/>
            <person name="Fulton L."/>
            <person name="Fulton B."/>
            <person name="Graves T."/>
            <person name="Wallis J."/>
            <person name="Puente X.S."/>
            <person name="Lopez-Otin C."/>
            <person name="Ordonez G.R."/>
            <person name="Eichler E.E."/>
            <person name="Chen L."/>
            <person name="Cheng Z."/>
            <person name="Deakin J.E."/>
            <person name="Alsop A."/>
            <person name="Thompson K."/>
            <person name="Kirby P."/>
            <person name="Papenfuss A.T."/>
            <person name="Wakefield M.J."/>
            <person name="Olender T."/>
            <person name="Lancet D."/>
            <person name="Huttley G.A."/>
            <person name="Smit A.F."/>
            <person name="Pask A."/>
            <person name="Temple-Smith P."/>
            <person name="Batzer M.A."/>
            <person name="Walker J.A."/>
            <person name="Konkel M.K."/>
            <person name="Harris R.S."/>
            <person name="Whittington C.M."/>
            <person name="Wong E.S."/>
            <person name="Gemmell N.J."/>
            <person name="Buschiazzo E."/>
            <person name="Vargas Jentzsch I.M."/>
            <person name="Merkel A."/>
            <person name="Schmitz J."/>
            <person name="Zemann A."/>
            <person name="Churakov G."/>
            <person name="Kriegs J.O."/>
            <person name="Brosius J."/>
            <person name="Murchison E.P."/>
            <person name="Sachidanandam R."/>
            <person name="Smith C."/>
            <person name="Hannon G.J."/>
            <person name="Tsend-Ayush E."/>
            <person name="McMillan D."/>
            <person name="Attenborough R."/>
            <person name="Rens W."/>
            <person name="Ferguson-Smith M."/>
            <person name="Lefevre C.M."/>
            <person name="Sharp J.A."/>
            <person name="Nicholas K.R."/>
            <person name="Ray D.A."/>
            <person name="Kube M."/>
            <person name="Reinhardt R."/>
            <person name="Pringle T.H."/>
            <person name="Taylor J."/>
            <person name="Jones R.C."/>
            <person name="Nixon B."/>
            <person name="Dacheux J.L."/>
            <person name="Niwa H."/>
            <person name="Sekita Y."/>
            <person name="Huang X."/>
            <person name="Stark A."/>
            <person name="Kheradpour P."/>
            <person name="Kellis M."/>
            <person name="Flicek P."/>
            <person name="Chen Y."/>
            <person name="Webber C."/>
            <person name="Hardison R."/>
            <person name="Nelson J."/>
            <person name="Hallsworth-Pepin K."/>
            <person name="Delehaunty K."/>
            <person name="Markovic C."/>
            <person name="Minx P."/>
            <person name="Feng Y."/>
            <person name="Kremitzki C."/>
            <person name="Mitreva M."/>
            <person name="Glasscock J."/>
            <person name="Wylie T."/>
            <person name="Wohldmann P."/>
            <person name="Thiru P."/>
            <person name="Nhan M.N."/>
            <person name="Pohl C.S."/>
            <person name="Smith S.M."/>
            <person name="Hou S."/>
            <person name="Nefedov M."/>
            <person name="de Jong P.J."/>
            <person name="Renfree M.B."/>
            <person name="Mardis E.R."/>
            <person name="Wilson R.K."/>
        </authorList>
    </citation>
    <scope>NUCLEOTIDE SEQUENCE [LARGE SCALE GENOMIC DNA]</scope>
    <source>
        <strain evidence="11 12">Glennie</strain>
    </source>
</reference>
<dbReference type="Bgee" id="ENSOANG00000002036">
    <property type="expression patterns" value="Expressed in adult mammalian kidney and 7 other cell types or tissues"/>
</dbReference>
<dbReference type="Gene3D" id="3.10.200.10">
    <property type="entry name" value="Alpha carbonic anhydrase"/>
    <property type="match status" value="1"/>
</dbReference>
<dbReference type="GO" id="GO:0018820">
    <property type="term" value="F:cyanamide hydratase activity"/>
    <property type="evidence" value="ECO:0007669"/>
    <property type="project" value="UniProtKB-EC"/>
</dbReference>
<dbReference type="Ensembl" id="ENSOANT00000056131.1">
    <property type="protein sequence ID" value="ENSOANP00000046665.1"/>
    <property type="gene ID" value="ENSOANG00000002036.3"/>
</dbReference>
<dbReference type="EC" id="4.2.1.1" evidence="8"/>
<evidence type="ECO:0000256" key="1">
    <source>
        <dbReference type="ARBA" id="ARBA00001947"/>
    </source>
</evidence>
<evidence type="ECO:0000256" key="9">
    <source>
        <dbReference type="SAM" id="MobiDB-lite"/>
    </source>
</evidence>
<dbReference type="PANTHER" id="PTHR18952">
    <property type="entry name" value="CARBONIC ANHYDRASE"/>
    <property type="match status" value="1"/>
</dbReference>
<comment type="similarity">
    <text evidence="2 8">Belongs to the alpha-carbonic anhydrase family.</text>
</comment>
<accession>A0A6I8NZ48</accession>
<dbReference type="SMART" id="SM01057">
    <property type="entry name" value="Carb_anhydrase"/>
    <property type="match status" value="1"/>
</dbReference>
<keyword evidence="12" id="KW-1185">Reference proteome</keyword>
<dbReference type="GO" id="GO:0005737">
    <property type="term" value="C:cytoplasm"/>
    <property type="evidence" value="ECO:0000318"/>
    <property type="project" value="GO_Central"/>
</dbReference>
<dbReference type="FunFam" id="3.10.200.10:FF:000001">
    <property type="entry name" value="Carbonic anhydrase 2"/>
    <property type="match status" value="1"/>
</dbReference>
<dbReference type="GeneTree" id="ENSGT00940000160385"/>
<evidence type="ECO:0000256" key="5">
    <source>
        <dbReference type="ARBA" id="ARBA00023239"/>
    </source>
</evidence>
<dbReference type="InterPro" id="IPR023561">
    <property type="entry name" value="Carbonic_anhydrase_a-class"/>
</dbReference>
<dbReference type="CDD" id="cd03119">
    <property type="entry name" value="alpha_CA_I_II_III_XIII"/>
    <property type="match status" value="1"/>
</dbReference>
<reference evidence="11" key="2">
    <citation type="submission" date="2025-08" db="UniProtKB">
        <authorList>
            <consortium name="Ensembl"/>
        </authorList>
    </citation>
    <scope>IDENTIFICATION</scope>
    <source>
        <strain evidence="11">Glennie</strain>
    </source>
</reference>
<comment type="function">
    <text evidence="8">Reversible hydration of carbon dioxide.</text>
</comment>
<dbReference type="GO" id="GO:0045177">
    <property type="term" value="C:apical part of cell"/>
    <property type="evidence" value="ECO:0000318"/>
    <property type="project" value="GO_Central"/>
</dbReference>
<dbReference type="PANTHER" id="PTHR18952:SF120">
    <property type="entry name" value="CARBONIC ANHYDRASE 2"/>
    <property type="match status" value="1"/>
</dbReference>
<gene>
    <name evidence="11" type="primary">LOC100075583</name>
</gene>
<dbReference type="AlphaFoldDB" id="A0A6I8NZ48"/>
<evidence type="ECO:0000313" key="11">
    <source>
        <dbReference type="Ensembl" id="ENSOANP00000046665.1"/>
    </source>
</evidence>
<keyword evidence="4 8" id="KW-0862">Zinc</keyword>
<keyword evidence="5 8" id="KW-0456">Lyase</keyword>
<reference evidence="11" key="3">
    <citation type="submission" date="2025-09" db="UniProtKB">
        <authorList>
            <consortium name="Ensembl"/>
        </authorList>
    </citation>
    <scope>IDENTIFICATION</scope>
    <source>
        <strain evidence="11">Glennie</strain>
    </source>
</reference>
<evidence type="ECO:0000256" key="3">
    <source>
        <dbReference type="ARBA" id="ARBA00022723"/>
    </source>
</evidence>
<dbReference type="GO" id="GO:0051453">
    <property type="term" value="P:regulation of intracellular pH"/>
    <property type="evidence" value="ECO:0000318"/>
    <property type="project" value="GO_Central"/>
</dbReference>
<comment type="catalytic activity">
    <reaction evidence="7 8">
        <text>hydrogencarbonate + H(+) = CO2 + H2O</text>
        <dbReference type="Rhea" id="RHEA:10748"/>
        <dbReference type="ChEBI" id="CHEBI:15377"/>
        <dbReference type="ChEBI" id="CHEBI:15378"/>
        <dbReference type="ChEBI" id="CHEBI:16526"/>
        <dbReference type="ChEBI" id="CHEBI:17544"/>
        <dbReference type="EC" id="4.2.1.1"/>
    </reaction>
</comment>
<evidence type="ECO:0000256" key="4">
    <source>
        <dbReference type="ARBA" id="ARBA00022833"/>
    </source>
</evidence>
<dbReference type="GO" id="GO:0015670">
    <property type="term" value="P:carbon dioxide transport"/>
    <property type="evidence" value="ECO:0000318"/>
    <property type="project" value="GO_Central"/>
</dbReference>
<evidence type="ECO:0000256" key="2">
    <source>
        <dbReference type="ARBA" id="ARBA00010718"/>
    </source>
</evidence>
<dbReference type="InterPro" id="IPR036398">
    <property type="entry name" value="CA_dom_sf"/>
</dbReference>
<dbReference type="PROSITE" id="PS00162">
    <property type="entry name" value="ALPHA_CA_1"/>
    <property type="match status" value="1"/>
</dbReference>
<dbReference type="Pfam" id="PF00194">
    <property type="entry name" value="Carb_anhydrase"/>
    <property type="match status" value="1"/>
</dbReference>
<protein>
    <recommendedName>
        <fullName evidence="8">Carbonic anhydrase</fullName>
        <ecNumber evidence="8">4.2.1.1</ecNumber>
    </recommendedName>
</protein>
<sequence length="393" mass="42636">MNECRWGGGGKWGGGGWGGDGGEGPSHAGDRGEGTGATRLQVGWGGGSWRAGAGAGGAGVFPALPAPGCREHPLPAPPAPPARPVTTSSPPPHPGPLPPARCRGHGSGGGYKRRRRRVRGPGRLLQQRPRRTMAHHHWGYGPGNGPEHWHEAFPIARGARQSPVEIHSASARYDPTLQPLTISYDPTTSKRVVNNGHAFNVEFEDSADRSVLKGGPLSGTYRLIQFHFHWGSCDDKGSEHTVDGVKYAAELHLVHWNTKYGKFGEAVKHPDGLAVLGVFLKVGNARPGLQKVIDVLESIKTKGKETVFTNFDPTGLLPASRDFWTYPGSLTTPPLLECVTWIVLREPITLSSEQMSKLRCLYFNCEGETPCKMVDNWRPCQPLKNREIRASFQ</sequence>
<dbReference type="GO" id="GO:0005886">
    <property type="term" value="C:plasma membrane"/>
    <property type="evidence" value="ECO:0000318"/>
    <property type="project" value="GO_Central"/>
</dbReference>
<comment type="cofactor">
    <cofactor evidence="1 8">
        <name>Zn(2+)</name>
        <dbReference type="ChEBI" id="CHEBI:29105"/>
    </cofactor>
</comment>
<name>A0A6I8NZ48_ORNAN</name>
<feature type="region of interest" description="Disordered" evidence="9">
    <location>
        <begin position="69"/>
        <end position="115"/>
    </location>
</feature>
<dbReference type="Proteomes" id="UP000002279">
    <property type="component" value="Chromosome 4"/>
</dbReference>
<evidence type="ECO:0000256" key="8">
    <source>
        <dbReference type="RuleBase" id="RU367011"/>
    </source>
</evidence>
<dbReference type="SMR" id="A0A6I8NZ48"/>
<feature type="region of interest" description="Disordered" evidence="9">
    <location>
        <begin position="1"/>
        <end position="45"/>
    </location>
</feature>
<dbReference type="SUPFAM" id="SSF51069">
    <property type="entry name" value="Carbonic anhydrase"/>
    <property type="match status" value="1"/>
</dbReference>
<evidence type="ECO:0000256" key="6">
    <source>
        <dbReference type="ARBA" id="ARBA00036058"/>
    </source>
</evidence>
<dbReference type="OMA" id="INPHWKV"/>
<feature type="domain" description="Alpha-carbonic anhydrase" evidence="10">
    <location>
        <begin position="136"/>
        <end position="392"/>
    </location>
</feature>
<dbReference type="GO" id="GO:0004089">
    <property type="term" value="F:carbonate dehydratase activity"/>
    <property type="evidence" value="ECO:0000318"/>
    <property type="project" value="GO_Central"/>
</dbReference>
<dbReference type="PROSITE" id="PS51144">
    <property type="entry name" value="ALPHA_CA_2"/>
    <property type="match status" value="1"/>
</dbReference>
<proteinExistence type="inferred from homology"/>
<evidence type="ECO:0000259" key="10">
    <source>
        <dbReference type="PROSITE" id="PS51144"/>
    </source>
</evidence>
<dbReference type="InterPro" id="IPR001148">
    <property type="entry name" value="CA_dom"/>
</dbReference>
<dbReference type="InterPro" id="IPR018338">
    <property type="entry name" value="Carbonic_anhydrase_a-class_CS"/>
</dbReference>
<feature type="compositionally biased region" description="Pro residues" evidence="9">
    <location>
        <begin position="74"/>
        <end position="99"/>
    </location>
</feature>